<evidence type="ECO:0000313" key="1">
    <source>
        <dbReference type="EMBL" id="KIK80509.1"/>
    </source>
</evidence>
<reference evidence="2" key="2">
    <citation type="submission" date="2015-01" db="EMBL/GenBank/DDBJ databases">
        <title>Evolutionary Origins and Diversification of the Mycorrhizal Mutualists.</title>
        <authorList>
            <consortium name="DOE Joint Genome Institute"/>
            <consortium name="Mycorrhizal Genomics Consortium"/>
            <person name="Kohler A."/>
            <person name="Kuo A."/>
            <person name="Nagy L.G."/>
            <person name="Floudas D."/>
            <person name="Copeland A."/>
            <person name="Barry K.W."/>
            <person name="Cichocki N."/>
            <person name="Veneault-Fourrey C."/>
            <person name="LaButti K."/>
            <person name="Lindquist E.A."/>
            <person name="Lipzen A."/>
            <person name="Lundell T."/>
            <person name="Morin E."/>
            <person name="Murat C."/>
            <person name="Riley R."/>
            <person name="Ohm R."/>
            <person name="Sun H."/>
            <person name="Tunlid A."/>
            <person name="Henrissat B."/>
            <person name="Grigoriev I.V."/>
            <person name="Hibbett D.S."/>
            <person name="Martin F."/>
        </authorList>
    </citation>
    <scope>NUCLEOTIDE SEQUENCE [LARGE SCALE GENOMIC DNA]</scope>
    <source>
        <strain evidence="2">Ve08.2h10</strain>
    </source>
</reference>
<proteinExistence type="predicted"/>
<dbReference type="EMBL" id="KN826002">
    <property type="protein sequence ID" value="KIK80509.1"/>
    <property type="molecule type" value="Genomic_DNA"/>
</dbReference>
<name>A0A0D0DGT3_9AGAM</name>
<dbReference type="Proteomes" id="UP000054538">
    <property type="component" value="Unassembled WGS sequence"/>
</dbReference>
<accession>A0A0D0DGT3</accession>
<dbReference type="HOGENOM" id="CLU_2722902_0_0_1"/>
<dbReference type="AlphaFoldDB" id="A0A0D0DGT3"/>
<gene>
    <name evidence="1" type="ORF">PAXRUDRAFT_233047</name>
</gene>
<keyword evidence="2" id="KW-1185">Reference proteome</keyword>
<sequence length="72" mass="8247">MSFHCPGESDALSHMSSLFFTVMFKLPLTTRRCNEQHWHLLQLLPPPFHHLPMSAQHVFSNVLIPIISLPSP</sequence>
<dbReference type="InParanoid" id="A0A0D0DGT3"/>
<protein>
    <submittedName>
        <fullName evidence="1">Uncharacterized protein</fullName>
    </submittedName>
</protein>
<organism evidence="1 2">
    <name type="scientific">Paxillus rubicundulus Ve08.2h10</name>
    <dbReference type="NCBI Taxonomy" id="930991"/>
    <lineage>
        <taxon>Eukaryota</taxon>
        <taxon>Fungi</taxon>
        <taxon>Dikarya</taxon>
        <taxon>Basidiomycota</taxon>
        <taxon>Agaricomycotina</taxon>
        <taxon>Agaricomycetes</taxon>
        <taxon>Agaricomycetidae</taxon>
        <taxon>Boletales</taxon>
        <taxon>Paxilineae</taxon>
        <taxon>Paxillaceae</taxon>
        <taxon>Paxillus</taxon>
    </lineage>
</organism>
<evidence type="ECO:0000313" key="2">
    <source>
        <dbReference type="Proteomes" id="UP000054538"/>
    </source>
</evidence>
<reference evidence="1 2" key="1">
    <citation type="submission" date="2014-04" db="EMBL/GenBank/DDBJ databases">
        <authorList>
            <consortium name="DOE Joint Genome Institute"/>
            <person name="Kuo A."/>
            <person name="Kohler A."/>
            <person name="Jargeat P."/>
            <person name="Nagy L.G."/>
            <person name="Floudas D."/>
            <person name="Copeland A."/>
            <person name="Barry K.W."/>
            <person name="Cichocki N."/>
            <person name="Veneault-Fourrey C."/>
            <person name="LaButti K."/>
            <person name="Lindquist E.A."/>
            <person name="Lipzen A."/>
            <person name="Lundell T."/>
            <person name="Morin E."/>
            <person name="Murat C."/>
            <person name="Sun H."/>
            <person name="Tunlid A."/>
            <person name="Henrissat B."/>
            <person name="Grigoriev I.V."/>
            <person name="Hibbett D.S."/>
            <person name="Martin F."/>
            <person name="Nordberg H.P."/>
            <person name="Cantor M.N."/>
            <person name="Hua S.X."/>
        </authorList>
    </citation>
    <scope>NUCLEOTIDE SEQUENCE [LARGE SCALE GENOMIC DNA]</scope>
    <source>
        <strain evidence="1 2">Ve08.2h10</strain>
    </source>
</reference>